<keyword evidence="3" id="KW-1185">Reference proteome</keyword>
<dbReference type="RefSeq" id="WP_167214408.1">
    <property type="nucleotide sequence ID" value="NZ_CP050063.1"/>
</dbReference>
<name>A0A6G9ATF8_9BACT</name>
<dbReference type="EMBL" id="CP050063">
    <property type="protein sequence ID" value="QIP15690.1"/>
    <property type="molecule type" value="Genomic_DNA"/>
</dbReference>
<evidence type="ECO:0000313" key="2">
    <source>
        <dbReference type="EMBL" id="QIP15690.1"/>
    </source>
</evidence>
<organism evidence="2 3">
    <name type="scientific">Spirosoma aureum</name>
    <dbReference type="NCBI Taxonomy" id="2692134"/>
    <lineage>
        <taxon>Bacteria</taxon>
        <taxon>Pseudomonadati</taxon>
        <taxon>Bacteroidota</taxon>
        <taxon>Cytophagia</taxon>
        <taxon>Cytophagales</taxon>
        <taxon>Cytophagaceae</taxon>
        <taxon>Spirosoma</taxon>
    </lineage>
</organism>
<evidence type="ECO:0008006" key="4">
    <source>
        <dbReference type="Google" id="ProtNLM"/>
    </source>
</evidence>
<evidence type="ECO:0000313" key="3">
    <source>
        <dbReference type="Proteomes" id="UP000501802"/>
    </source>
</evidence>
<feature type="region of interest" description="Disordered" evidence="1">
    <location>
        <begin position="35"/>
        <end position="61"/>
    </location>
</feature>
<dbReference type="KEGG" id="spib:G8759_25180"/>
<proteinExistence type="predicted"/>
<reference evidence="2 3" key="1">
    <citation type="submission" date="2020-03" db="EMBL/GenBank/DDBJ databases">
        <authorList>
            <person name="Kim M.K."/>
        </authorList>
    </citation>
    <scope>NUCLEOTIDE SEQUENCE [LARGE SCALE GENOMIC DNA]</scope>
    <source>
        <strain evidence="2 3">BT328</strain>
    </source>
</reference>
<sequence>MAKNSKTVEYFEGAYHDVAILSSAGVEVALEHDRPANKKSAFEPSSQPKGKPSAAVPDESQFPSIGGDILSWGDGNDFPQRMVDLYNQDPIIPATLGKLSAMIQGQGLIAVLEDIGDDGKEVVRPLVGPANIVAEIQEFISNELFQLYLREMAADAAWFFNGWPEMLVSKDRTKIVQLHPLSAEEVRWCRMRPDGSLPHVYLNANYPRNNSESASTVKINAIDPYRWDAVDWLRESSFYNCVYPISIPTPGKRFYSLPHHYSLVESGWLDVHLAIPAFKKFLMKNQMTIKYHWKVDKDYWGSMYGEKYTKGSPDQKRAIKQKWLNQMNKQLTDVSKAGNSIITDVTWDPVNKLFKDHITVTAITDTMKDGKFLDDNMEAAANIYYALNWDPTISGYQGGGKGGSRSGGSDKREAYLIALQMIKPFRDMVLQPVLFTAKYNGWKAAIPKLGFRWRDTILTTLDTGAGTAKKVS</sequence>
<protein>
    <recommendedName>
        <fullName evidence="4">Phage portal protein</fullName>
    </recommendedName>
</protein>
<dbReference type="AlphaFoldDB" id="A0A6G9ATF8"/>
<gene>
    <name evidence="2" type="ORF">G8759_25180</name>
</gene>
<accession>A0A6G9ATF8</accession>
<evidence type="ECO:0000256" key="1">
    <source>
        <dbReference type="SAM" id="MobiDB-lite"/>
    </source>
</evidence>
<dbReference type="Proteomes" id="UP000501802">
    <property type="component" value="Chromosome"/>
</dbReference>